<evidence type="ECO:0000313" key="6">
    <source>
        <dbReference type="EMBL" id="QCI66527.1"/>
    </source>
</evidence>
<evidence type="ECO:0000256" key="2">
    <source>
        <dbReference type="ARBA" id="ARBA00023125"/>
    </source>
</evidence>
<keyword evidence="1" id="KW-0805">Transcription regulation</keyword>
<dbReference type="InterPro" id="IPR050109">
    <property type="entry name" value="HTH-type_TetR-like_transc_reg"/>
</dbReference>
<dbReference type="SUPFAM" id="SSF46689">
    <property type="entry name" value="Homeodomain-like"/>
    <property type="match status" value="1"/>
</dbReference>
<dbReference type="Gene3D" id="1.10.357.10">
    <property type="entry name" value="Tetracycline Repressor, domain 2"/>
    <property type="match status" value="1"/>
</dbReference>
<dbReference type="GO" id="GO:0003700">
    <property type="term" value="F:DNA-binding transcription factor activity"/>
    <property type="evidence" value="ECO:0007669"/>
    <property type="project" value="TreeGrafter"/>
</dbReference>
<evidence type="ECO:0000256" key="1">
    <source>
        <dbReference type="ARBA" id="ARBA00023015"/>
    </source>
</evidence>
<dbReference type="PROSITE" id="PS50977">
    <property type="entry name" value="HTH_TETR_2"/>
    <property type="match status" value="1"/>
</dbReference>
<dbReference type="GO" id="GO:0000976">
    <property type="term" value="F:transcription cis-regulatory region binding"/>
    <property type="evidence" value="ECO:0007669"/>
    <property type="project" value="TreeGrafter"/>
</dbReference>
<dbReference type="Pfam" id="PF00440">
    <property type="entry name" value="TetR_N"/>
    <property type="match status" value="1"/>
</dbReference>
<dbReference type="InterPro" id="IPR025996">
    <property type="entry name" value="MT1864/Rv1816-like_C"/>
</dbReference>
<evidence type="ECO:0000256" key="3">
    <source>
        <dbReference type="ARBA" id="ARBA00023163"/>
    </source>
</evidence>
<dbReference type="InterPro" id="IPR001647">
    <property type="entry name" value="HTH_TetR"/>
</dbReference>
<dbReference type="SUPFAM" id="SSF48498">
    <property type="entry name" value="Tetracyclin repressor-like, C-terminal domain"/>
    <property type="match status" value="1"/>
</dbReference>
<dbReference type="PANTHER" id="PTHR30055:SF220">
    <property type="entry name" value="TETR-FAMILY REGULATORY PROTEIN"/>
    <property type="match status" value="1"/>
</dbReference>
<keyword evidence="7" id="KW-1185">Reference proteome</keyword>
<evidence type="ECO:0000259" key="5">
    <source>
        <dbReference type="PROSITE" id="PS50977"/>
    </source>
</evidence>
<name>A0A4D7BF63_9HYPH</name>
<gene>
    <name evidence="6" type="ORF">E8M01_21220</name>
</gene>
<evidence type="ECO:0000313" key="7">
    <source>
        <dbReference type="Proteomes" id="UP000298781"/>
    </source>
</evidence>
<dbReference type="InterPro" id="IPR009057">
    <property type="entry name" value="Homeodomain-like_sf"/>
</dbReference>
<feature type="domain" description="HTH tetR-type" evidence="5">
    <location>
        <begin position="23"/>
        <end position="83"/>
    </location>
</feature>
<dbReference type="PANTHER" id="PTHR30055">
    <property type="entry name" value="HTH-TYPE TRANSCRIPTIONAL REGULATOR RUTR"/>
    <property type="match status" value="1"/>
</dbReference>
<accession>A0A4D7BF63</accession>
<dbReference type="AlphaFoldDB" id="A0A4D7BF63"/>
<feature type="DNA-binding region" description="H-T-H motif" evidence="4">
    <location>
        <begin position="46"/>
        <end position="65"/>
    </location>
</feature>
<keyword evidence="2 4" id="KW-0238">DNA-binding</keyword>
<reference evidence="6 7" key="1">
    <citation type="submission" date="2019-04" db="EMBL/GenBank/DDBJ databases">
        <title>Phreatobacter aquaticus sp. nov.</title>
        <authorList>
            <person name="Choi A."/>
        </authorList>
    </citation>
    <scope>NUCLEOTIDE SEQUENCE [LARGE SCALE GENOMIC DNA]</scope>
    <source>
        <strain evidence="6 7">KCTC 52518</strain>
    </source>
</reference>
<protein>
    <submittedName>
        <fullName evidence="6">TetR/AcrR family transcriptional regulator</fullName>
    </submittedName>
</protein>
<dbReference type="OrthoDB" id="7056813at2"/>
<dbReference type="Pfam" id="PF13305">
    <property type="entry name" value="TetR_C_33"/>
    <property type="match status" value="1"/>
</dbReference>
<proteinExistence type="predicted"/>
<sequence length="227" mass="23841">MTDRHPSPPTPPDADKRAPYHHGALQTALIEATDAILLESGIEGFTLRAAARRAGVSAAAPAHHFGSAAGLLTEVAIRGYDDLAAALKTVAGAHADPGAALRAMGVAYVRFAMTYPGRFKLMYRKDLLVNAEPLHEAAQASLRMVKDAVQRYLGRAADAPMDRPAEALVLGCWSSAHGFAQLAIEGRLANHAGAMSVAAYVDTILPEVMAMLLPGPARPVPAPADRP</sequence>
<dbReference type="EMBL" id="CP039690">
    <property type="protein sequence ID" value="QCI66527.1"/>
    <property type="molecule type" value="Genomic_DNA"/>
</dbReference>
<dbReference type="InterPro" id="IPR036271">
    <property type="entry name" value="Tet_transcr_reg_TetR-rel_C_sf"/>
</dbReference>
<keyword evidence="3" id="KW-0804">Transcription</keyword>
<dbReference type="Proteomes" id="UP000298781">
    <property type="component" value="Chromosome"/>
</dbReference>
<organism evidence="6 7">
    <name type="scientific">Phreatobacter stygius</name>
    <dbReference type="NCBI Taxonomy" id="1940610"/>
    <lineage>
        <taxon>Bacteria</taxon>
        <taxon>Pseudomonadati</taxon>
        <taxon>Pseudomonadota</taxon>
        <taxon>Alphaproteobacteria</taxon>
        <taxon>Hyphomicrobiales</taxon>
        <taxon>Phreatobacteraceae</taxon>
        <taxon>Phreatobacter</taxon>
    </lineage>
</organism>
<dbReference type="KEGG" id="pstg:E8M01_21220"/>
<evidence type="ECO:0000256" key="4">
    <source>
        <dbReference type="PROSITE-ProRule" id="PRU00335"/>
    </source>
</evidence>
<dbReference type="RefSeq" id="WP_136961970.1">
    <property type="nucleotide sequence ID" value="NZ_CP039690.1"/>
</dbReference>